<evidence type="ECO:0000256" key="1">
    <source>
        <dbReference type="ARBA" id="ARBA00004370"/>
    </source>
</evidence>
<dbReference type="InterPro" id="IPR013685">
    <property type="entry name" value="POTRA_FtsQ_type"/>
</dbReference>
<sequence>MRGWGFWLGVVFFALVMAGFTWAGFALWGTMKDEGQLPVVEIEVKGAHPHIPADDIRAVLKARPLGSFFTVDVNDVQKRLEAMPWVYQAAVRKAWPRKLQVYLVEQKPVAVWNDRGLLNDQGQVFNAAPTDKENGLPRLYGEDGNSVDELEGFKGLETLLGGNGYQLTAAWLSDRNSWELQLKGGLKIILGREDTLRRVQRFIDCFPYLQGSDKQPAYLDMRYDIGFAVGWKEEEKKETP</sequence>
<keyword evidence="2 9" id="KW-1003">Cell membrane</keyword>
<evidence type="ECO:0000256" key="8">
    <source>
        <dbReference type="ARBA" id="ARBA00023306"/>
    </source>
</evidence>
<evidence type="ECO:0000256" key="3">
    <source>
        <dbReference type="ARBA" id="ARBA00022519"/>
    </source>
</evidence>
<evidence type="ECO:0000256" key="7">
    <source>
        <dbReference type="ARBA" id="ARBA00023136"/>
    </source>
</evidence>
<dbReference type="GO" id="GO:0043093">
    <property type="term" value="P:FtsZ-dependent cytokinesis"/>
    <property type="evidence" value="ECO:0007669"/>
    <property type="project" value="UniProtKB-UniRule"/>
</dbReference>
<dbReference type="GO" id="GO:0005886">
    <property type="term" value="C:plasma membrane"/>
    <property type="evidence" value="ECO:0007669"/>
    <property type="project" value="UniProtKB-SubCell"/>
</dbReference>
<dbReference type="HAMAP" id="MF_00911">
    <property type="entry name" value="FtsQ_subfam"/>
    <property type="match status" value="1"/>
</dbReference>
<dbReference type="PANTHER" id="PTHR35851">
    <property type="entry name" value="CELL DIVISION PROTEIN FTSQ"/>
    <property type="match status" value="1"/>
</dbReference>
<evidence type="ECO:0000259" key="10">
    <source>
        <dbReference type="PROSITE" id="PS51779"/>
    </source>
</evidence>
<dbReference type="GO" id="GO:0032153">
    <property type="term" value="C:cell division site"/>
    <property type="evidence" value="ECO:0007669"/>
    <property type="project" value="UniProtKB-UniRule"/>
</dbReference>
<comment type="similarity">
    <text evidence="9">Belongs to the FtsQ/DivIB family. FtsQ subfamily.</text>
</comment>
<evidence type="ECO:0000256" key="9">
    <source>
        <dbReference type="HAMAP-Rule" id="MF_00911"/>
    </source>
</evidence>
<name>A0A3N1PVH9_9GAMM</name>
<evidence type="ECO:0000313" key="12">
    <source>
        <dbReference type="Proteomes" id="UP000268033"/>
    </source>
</evidence>
<reference evidence="11 12" key="1">
    <citation type="submission" date="2018-11" db="EMBL/GenBank/DDBJ databases">
        <title>Genomic Encyclopedia of Type Strains, Phase IV (KMG-IV): sequencing the most valuable type-strain genomes for metagenomic binning, comparative biology and taxonomic classification.</title>
        <authorList>
            <person name="Goeker M."/>
        </authorList>
    </citation>
    <scope>NUCLEOTIDE SEQUENCE [LARGE SCALE GENOMIC DNA]</scope>
    <source>
        <strain evidence="11 12">DSM 21945</strain>
    </source>
</reference>
<keyword evidence="8 9" id="KW-0131">Cell cycle</keyword>
<evidence type="ECO:0000313" key="11">
    <source>
        <dbReference type="EMBL" id="ROQ30767.1"/>
    </source>
</evidence>
<comment type="subcellular location">
    <subcellularLocation>
        <location evidence="9">Cell inner membrane</location>
        <topology evidence="9">Single-pass type II membrane protein</topology>
    </subcellularLocation>
    <subcellularLocation>
        <location evidence="1">Membrane</location>
    </subcellularLocation>
    <text evidence="9">Localizes to the division septum.</text>
</comment>
<keyword evidence="6 9" id="KW-1133">Transmembrane helix</keyword>
<dbReference type="Pfam" id="PF03799">
    <property type="entry name" value="FtsQ_DivIB_C"/>
    <property type="match status" value="1"/>
</dbReference>
<evidence type="ECO:0000256" key="6">
    <source>
        <dbReference type="ARBA" id="ARBA00022989"/>
    </source>
</evidence>
<dbReference type="Gene3D" id="3.10.20.310">
    <property type="entry name" value="membrane protein fhac"/>
    <property type="match status" value="1"/>
</dbReference>
<keyword evidence="12" id="KW-1185">Reference proteome</keyword>
<keyword evidence="3 9" id="KW-0997">Cell inner membrane</keyword>
<dbReference type="GO" id="GO:0090529">
    <property type="term" value="P:cell septum assembly"/>
    <property type="evidence" value="ECO:0007669"/>
    <property type="project" value="InterPro"/>
</dbReference>
<gene>
    <name evidence="9" type="primary">ftsQ</name>
    <name evidence="11" type="ORF">EDC28_101459</name>
</gene>
<dbReference type="Pfam" id="PF08478">
    <property type="entry name" value="POTRA_1"/>
    <property type="match status" value="1"/>
</dbReference>
<dbReference type="InterPro" id="IPR045335">
    <property type="entry name" value="FtsQ_C_sf"/>
</dbReference>
<dbReference type="InterPro" id="IPR026579">
    <property type="entry name" value="FtsQ"/>
</dbReference>
<feature type="domain" description="POTRA" evidence="10">
    <location>
        <begin position="37"/>
        <end position="106"/>
    </location>
</feature>
<keyword evidence="4 9" id="KW-0132">Cell division</keyword>
<dbReference type="PROSITE" id="PS51779">
    <property type="entry name" value="POTRA"/>
    <property type="match status" value="1"/>
</dbReference>
<keyword evidence="5 9" id="KW-0812">Transmembrane</keyword>
<dbReference type="Gene3D" id="3.40.50.11690">
    <property type="entry name" value="Cell division protein FtsQ/DivIB"/>
    <property type="match status" value="1"/>
</dbReference>
<dbReference type="Proteomes" id="UP000268033">
    <property type="component" value="Unassembled WGS sequence"/>
</dbReference>
<proteinExistence type="inferred from homology"/>
<comment type="function">
    <text evidence="9">Essential cell division protein. May link together the upstream cell division proteins, which are predominantly cytoplasmic, with the downstream cell division proteins, which are predominantly periplasmic. May control correct divisome assembly.</text>
</comment>
<dbReference type="AlphaFoldDB" id="A0A3N1PVH9"/>
<comment type="subunit">
    <text evidence="9">Part of a complex composed of FtsB, FtsL and FtsQ.</text>
</comment>
<dbReference type="STRING" id="584787.GCA_001247655_03644"/>
<dbReference type="PANTHER" id="PTHR35851:SF1">
    <property type="entry name" value="CELL DIVISION PROTEIN FTSQ"/>
    <property type="match status" value="1"/>
</dbReference>
<organism evidence="11 12">
    <name type="scientific">Gallaecimonas pentaromativorans</name>
    <dbReference type="NCBI Taxonomy" id="584787"/>
    <lineage>
        <taxon>Bacteria</taxon>
        <taxon>Pseudomonadati</taxon>
        <taxon>Pseudomonadota</taxon>
        <taxon>Gammaproteobacteria</taxon>
        <taxon>Enterobacterales</taxon>
        <taxon>Gallaecimonadaceae</taxon>
        <taxon>Gallaecimonas</taxon>
    </lineage>
</organism>
<accession>A0A3N1PVH9</accession>
<protein>
    <recommendedName>
        <fullName evidence="9">Cell division protein FtsQ</fullName>
    </recommendedName>
</protein>
<feature type="transmembrane region" description="Helical" evidence="9">
    <location>
        <begin position="6"/>
        <end position="28"/>
    </location>
</feature>
<evidence type="ECO:0000256" key="2">
    <source>
        <dbReference type="ARBA" id="ARBA00022475"/>
    </source>
</evidence>
<keyword evidence="7 9" id="KW-0472">Membrane</keyword>
<evidence type="ECO:0000256" key="4">
    <source>
        <dbReference type="ARBA" id="ARBA00022618"/>
    </source>
</evidence>
<dbReference type="InterPro" id="IPR034746">
    <property type="entry name" value="POTRA"/>
</dbReference>
<evidence type="ECO:0000256" key="5">
    <source>
        <dbReference type="ARBA" id="ARBA00022692"/>
    </source>
</evidence>
<dbReference type="EMBL" id="RJUL01000001">
    <property type="protein sequence ID" value="ROQ30767.1"/>
    <property type="molecule type" value="Genomic_DNA"/>
</dbReference>
<comment type="caution">
    <text evidence="11">The sequence shown here is derived from an EMBL/GenBank/DDBJ whole genome shotgun (WGS) entry which is preliminary data.</text>
</comment>
<dbReference type="InterPro" id="IPR005548">
    <property type="entry name" value="Cell_div_FtsQ/DivIB_C"/>
</dbReference>